<dbReference type="SUPFAM" id="SSF53335">
    <property type="entry name" value="S-adenosyl-L-methionine-dependent methyltransferases"/>
    <property type="match status" value="1"/>
</dbReference>
<dbReference type="InterPro" id="IPR016874">
    <property type="entry name" value="TcmP-like"/>
</dbReference>
<dbReference type="AlphaFoldDB" id="A0A6S6Z8T9"/>
<dbReference type="InterPro" id="IPR029063">
    <property type="entry name" value="SAM-dependent_MTases_sf"/>
</dbReference>
<proteinExistence type="predicted"/>
<dbReference type="PIRSF" id="PIRSF028177">
    <property type="entry name" value="Polyketide_synth_Omtfrase_TcmP"/>
    <property type="match status" value="1"/>
</dbReference>
<dbReference type="InterPro" id="IPR007213">
    <property type="entry name" value="Ppm1/Ppm2/Tcmp"/>
</dbReference>
<keyword evidence="2" id="KW-0808">Transferase</keyword>
<evidence type="ECO:0000256" key="2">
    <source>
        <dbReference type="ARBA" id="ARBA00022679"/>
    </source>
</evidence>
<evidence type="ECO:0008006" key="5">
    <source>
        <dbReference type="Google" id="ProtNLM"/>
    </source>
</evidence>
<dbReference type="PANTHER" id="PTHR43619:SF2">
    <property type="entry name" value="S-ADENOSYL-L-METHIONINE-DEPENDENT METHYLTRANSFERASES SUPERFAMILY PROTEIN"/>
    <property type="match status" value="1"/>
</dbReference>
<accession>A0A6S6Z8T9</accession>
<dbReference type="GO" id="GO:0008168">
    <property type="term" value="F:methyltransferase activity"/>
    <property type="evidence" value="ECO:0007669"/>
    <property type="project" value="UniProtKB-KW"/>
</dbReference>
<dbReference type="RefSeq" id="WP_175191154.1">
    <property type="nucleotide sequence ID" value="NZ_CADIJO010000002.1"/>
</dbReference>
<dbReference type="EMBL" id="CADIJO010000002">
    <property type="protein sequence ID" value="CAB3668018.1"/>
    <property type="molecule type" value="Genomic_DNA"/>
</dbReference>
<name>A0A6S6Z8T9_9BURK</name>
<dbReference type="Pfam" id="PF04072">
    <property type="entry name" value="LCM"/>
    <property type="match status" value="1"/>
</dbReference>
<protein>
    <recommendedName>
        <fullName evidence="5">Tetracenomycin polyketide synthesis O-methyltransferase TcmP</fullName>
    </recommendedName>
</protein>
<gene>
    <name evidence="3" type="ORF">LMG3458_00945</name>
</gene>
<reference evidence="3 4" key="1">
    <citation type="submission" date="2020-04" db="EMBL/GenBank/DDBJ databases">
        <authorList>
            <person name="De Canck E."/>
        </authorList>
    </citation>
    <scope>NUCLEOTIDE SEQUENCE [LARGE SCALE GENOMIC DNA]</scope>
    <source>
        <strain evidence="3 4">LMG 3458</strain>
    </source>
</reference>
<sequence length="272" mass="30757">MEKLDLSGVKATLLITLYAKARESRLPDSLLRDHHAADAVARIDHDFSTLHLRDDEMIGLAMRAHALDGWTREFIDAHREATVLHLGCGLDTRLFRVDPPPEVAWFEVDYPEVIALRRKLYPDRANCRLIASSVTDLAWLAQVPAGRPTLVVAEGLFLYLPEASLLALLRTVTTQFPTGEVIFDAYSDLGLALVARNRMIRATGATTRWSLNHSQDLEAQVPGLKLRTEQMVQEGRSPAQVARYTLLSRVLIGWMRRLAPLRRVGRLLRYRF</sequence>
<organism evidence="3 4">
    <name type="scientific">Achromobacter deleyi</name>
    <dbReference type="NCBI Taxonomy" id="1353891"/>
    <lineage>
        <taxon>Bacteria</taxon>
        <taxon>Pseudomonadati</taxon>
        <taxon>Pseudomonadota</taxon>
        <taxon>Betaproteobacteria</taxon>
        <taxon>Burkholderiales</taxon>
        <taxon>Alcaligenaceae</taxon>
        <taxon>Achromobacter</taxon>
    </lineage>
</organism>
<dbReference type="PANTHER" id="PTHR43619">
    <property type="entry name" value="S-ADENOSYL-L-METHIONINE-DEPENDENT METHYLTRANSFERASE YKTD-RELATED"/>
    <property type="match status" value="1"/>
</dbReference>
<evidence type="ECO:0000313" key="3">
    <source>
        <dbReference type="EMBL" id="CAB3668018.1"/>
    </source>
</evidence>
<keyword evidence="1" id="KW-0489">Methyltransferase</keyword>
<evidence type="ECO:0000256" key="1">
    <source>
        <dbReference type="ARBA" id="ARBA00022603"/>
    </source>
</evidence>
<dbReference type="GO" id="GO:0032259">
    <property type="term" value="P:methylation"/>
    <property type="evidence" value="ECO:0007669"/>
    <property type="project" value="UniProtKB-KW"/>
</dbReference>
<dbReference type="Gene3D" id="3.40.50.150">
    <property type="entry name" value="Vaccinia Virus protein VP39"/>
    <property type="match status" value="1"/>
</dbReference>
<dbReference type="Proteomes" id="UP000494111">
    <property type="component" value="Unassembled WGS sequence"/>
</dbReference>
<evidence type="ECO:0000313" key="4">
    <source>
        <dbReference type="Proteomes" id="UP000494111"/>
    </source>
</evidence>